<sequence>MRALLLFLIFSSIFSSSQVIKDSILGKPKFVKEYVVFLNDSGPFTFMKGDGEYGHAVIMIPKNLRSRMRETWFETDFCRYINNETNYDKNRNITKETWYYKSGEIVDNYDYTFDSLTRLIEEKRKNKYSEISYHYFYNGNNKTVKFKEAYYKIKDKPMEKYISNLENFKPLYITKFDTLTRTDSIFTITNDIWKKVGERSYTEVKDSIYHKKLNRVKIYDNQYRVIEEKSFDHKLDYENKKIFLSKHMKYEYDKSGNLIQKAEIKDGKYHYYTILENGKIITEEKDGNYEKPMSITYTYTKDQKLERTTAHYNNNIWHDIRFEYKGNYITNMTYLNKIGMEDKNIVPKLITFKYKFDKQKNWIEMIKNVDGKDLYKWVREIEYY</sequence>
<gene>
    <name evidence="1" type="ORF">J2786_001919</name>
</gene>
<organism evidence="1 2">
    <name type="scientific">Chryseobacterium vietnamense</name>
    <dbReference type="NCBI Taxonomy" id="866785"/>
    <lineage>
        <taxon>Bacteria</taxon>
        <taxon>Pseudomonadati</taxon>
        <taxon>Bacteroidota</taxon>
        <taxon>Flavobacteriia</taxon>
        <taxon>Flavobacteriales</taxon>
        <taxon>Weeksellaceae</taxon>
        <taxon>Chryseobacterium group</taxon>
        <taxon>Chryseobacterium</taxon>
    </lineage>
</organism>
<comment type="caution">
    <text evidence="1">The sequence shown here is derived from an EMBL/GenBank/DDBJ whole genome shotgun (WGS) entry which is preliminary data.</text>
</comment>
<name>A0ACC6J7S1_9FLAO</name>
<keyword evidence="2" id="KW-1185">Reference proteome</keyword>
<reference evidence="1" key="1">
    <citation type="submission" date="2023-07" db="EMBL/GenBank/DDBJ databases">
        <title>Sorghum-associated microbial communities from plants grown in Nebraska, USA.</title>
        <authorList>
            <person name="Schachtman D."/>
        </authorList>
    </citation>
    <scope>NUCLEOTIDE SEQUENCE</scope>
    <source>
        <strain evidence="1">DS2329</strain>
    </source>
</reference>
<evidence type="ECO:0000313" key="2">
    <source>
        <dbReference type="Proteomes" id="UP001184833"/>
    </source>
</evidence>
<dbReference type="EMBL" id="JAVDQX010000002">
    <property type="protein sequence ID" value="MDR6458812.1"/>
    <property type="molecule type" value="Genomic_DNA"/>
</dbReference>
<evidence type="ECO:0000313" key="1">
    <source>
        <dbReference type="EMBL" id="MDR6458812.1"/>
    </source>
</evidence>
<accession>A0ACC6J7S1</accession>
<dbReference type="Proteomes" id="UP001184833">
    <property type="component" value="Unassembled WGS sequence"/>
</dbReference>
<protein>
    <submittedName>
        <fullName evidence="1">Uncharacterized protein</fullName>
    </submittedName>
</protein>
<proteinExistence type="predicted"/>